<protein>
    <submittedName>
        <fullName evidence="3">Alpha/beta hydrolase</fullName>
    </submittedName>
</protein>
<evidence type="ECO:0000313" key="4">
    <source>
        <dbReference type="Proteomes" id="UP000270299"/>
    </source>
</evidence>
<reference evidence="3 4" key="1">
    <citation type="submission" date="2018-10" db="EMBL/GenBank/DDBJ databases">
        <authorList>
            <person name="Li J."/>
        </authorList>
    </citation>
    <scope>NUCLEOTIDE SEQUENCE [LARGE SCALE GENOMIC DNA]</scope>
    <source>
        <strain evidence="3 4">CCTCC AB209002</strain>
    </source>
</reference>
<gene>
    <name evidence="3" type="ORF">D9V29_07880</name>
</gene>
<dbReference type="InterPro" id="IPR000639">
    <property type="entry name" value="Epox_hydrolase-like"/>
</dbReference>
<comment type="caution">
    <text evidence="3">The sequence shown here is derived from an EMBL/GenBank/DDBJ whole genome shotgun (WGS) entry which is preliminary data.</text>
</comment>
<evidence type="ECO:0000259" key="2">
    <source>
        <dbReference type="Pfam" id="PF00561"/>
    </source>
</evidence>
<dbReference type="InterPro" id="IPR029058">
    <property type="entry name" value="AB_hydrolase_fold"/>
</dbReference>
<dbReference type="EMBL" id="RCUV01000007">
    <property type="protein sequence ID" value="RLP71757.1"/>
    <property type="molecule type" value="Genomic_DNA"/>
</dbReference>
<evidence type="ECO:0000256" key="1">
    <source>
        <dbReference type="ARBA" id="ARBA00022801"/>
    </source>
</evidence>
<name>A0A3L6ZV40_9MICO</name>
<dbReference type="Proteomes" id="UP000270299">
    <property type="component" value="Unassembled WGS sequence"/>
</dbReference>
<dbReference type="GO" id="GO:0016787">
    <property type="term" value="F:hydrolase activity"/>
    <property type="evidence" value="ECO:0007669"/>
    <property type="project" value="UniProtKB-KW"/>
</dbReference>
<evidence type="ECO:0000313" key="3">
    <source>
        <dbReference type="EMBL" id="RLP71757.1"/>
    </source>
</evidence>
<dbReference type="OrthoDB" id="2987348at2"/>
<dbReference type="PRINTS" id="PR00412">
    <property type="entry name" value="EPOXHYDRLASE"/>
</dbReference>
<keyword evidence="1 3" id="KW-0378">Hydrolase</keyword>
<sequence>MTVTMTSRPSMPVVDGVDHSFVNVADGRMHVATRGAGDGVLLLPGFAQTWWQWREVMSALEAAGHRSIAPDLRGEGWTELPFADLTRTRRAQDVIELLDALELERVKLVSHDLGSITAFQLALDFPDRFSAQVMISVPPPQMKFSVDMLPGMRHLWHQEVVALPGIGPALLRRKRLSRHLFEHHSRHVLDPEVIGLAAALLRDPELSRAASLLCRRMVLPELSRIIRGAYRRERFAMPSLFIFGAEDLGFPAHVTREVFADPHIFGADTRFSLVEGGGHYVLDEEPDVTVRLIVDFLDSI</sequence>
<keyword evidence="4" id="KW-1185">Reference proteome</keyword>
<accession>A0A3L6ZV40</accession>
<feature type="domain" description="AB hydrolase-1" evidence="2">
    <location>
        <begin position="40"/>
        <end position="286"/>
    </location>
</feature>
<dbReference type="InterPro" id="IPR000073">
    <property type="entry name" value="AB_hydrolase_1"/>
</dbReference>
<dbReference type="Gene3D" id="3.40.50.1820">
    <property type="entry name" value="alpha/beta hydrolase"/>
    <property type="match status" value="1"/>
</dbReference>
<proteinExistence type="predicted"/>
<dbReference type="SUPFAM" id="SSF53474">
    <property type="entry name" value="alpha/beta-Hydrolases"/>
    <property type="match status" value="1"/>
</dbReference>
<dbReference type="PANTHER" id="PTHR43329">
    <property type="entry name" value="EPOXIDE HYDROLASE"/>
    <property type="match status" value="1"/>
</dbReference>
<dbReference type="Pfam" id="PF00561">
    <property type="entry name" value="Abhydrolase_1"/>
    <property type="match status" value="1"/>
</dbReference>
<dbReference type="AlphaFoldDB" id="A0A3L6ZV40"/>
<organism evidence="3 4">
    <name type="scientific">Mycetocola manganoxydans</name>
    <dbReference type="NCBI Taxonomy" id="699879"/>
    <lineage>
        <taxon>Bacteria</taxon>
        <taxon>Bacillati</taxon>
        <taxon>Actinomycetota</taxon>
        <taxon>Actinomycetes</taxon>
        <taxon>Micrococcales</taxon>
        <taxon>Microbacteriaceae</taxon>
        <taxon>Mycetocola</taxon>
    </lineage>
</organism>